<accession>A0A380WLZ7</accession>
<dbReference type="Proteomes" id="UP000254701">
    <property type="component" value="Unassembled WGS sequence"/>
</dbReference>
<evidence type="ECO:0000313" key="2">
    <source>
        <dbReference type="Proteomes" id="UP000254701"/>
    </source>
</evidence>
<organism evidence="1 2">
    <name type="scientific">Aminobacter aminovorans</name>
    <name type="common">Chelatobacter heintzii</name>
    <dbReference type="NCBI Taxonomy" id="83263"/>
    <lineage>
        <taxon>Bacteria</taxon>
        <taxon>Pseudomonadati</taxon>
        <taxon>Pseudomonadota</taxon>
        <taxon>Alphaproteobacteria</taxon>
        <taxon>Hyphomicrobiales</taxon>
        <taxon>Phyllobacteriaceae</taxon>
        <taxon>Aminobacter</taxon>
    </lineage>
</organism>
<dbReference type="RefSeq" id="WP_115732081.1">
    <property type="nucleotide sequence ID" value="NZ_BAAAVY010000002.1"/>
</dbReference>
<protein>
    <submittedName>
        <fullName evidence="1">Uncharacterized protein</fullName>
    </submittedName>
</protein>
<dbReference type="AlphaFoldDB" id="A0A380WLZ7"/>
<name>A0A380WLZ7_AMIAI</name>
<dbReference type="OrthoDB" id="8447171at2"/>
<proteinExistence type="predicted"/>
<evidence type="ECO:0000313" key="1">
    <source>
        <dbReference type="EMBL" id="SUU90007.1"/>
    </source>
</evidence>
<dbReference type="EMBL" id="UFSM01000001">
    <property type="protein sequence ID" value="SUU90007.1"/>
    <property type="molecule type" value="Genomic_DNA"/>
</dbReference>
<sequence>MDVTVRICFRNKDGLIEDGAEDFDLSTFGGFLPSIGDKIVDPGVLSGMNRSDPSNREIWTVVERVFNPKDNSEYVALVVEARVPNAKERALLP</sequence>
<gene>
    <name evidence="1" type="ORF">NCTC10684_03250</name>
</gene>
<reference evidence="1 2" key="1">
    <citation type="submission" date="2018-06" db="EMBL/GenBank/DDBJ databases">
        <authorList>
            <consortium name="Pathogen Informatics"/>
            <person name="Doyle S."/>
        </authorList>
    </citation>
    <scope>NUCLEOTIDE SEQUENCE [LARGE SCALE GENOMIC DNA]</scope>
    <source>
        <strain evidence="1 2">NCTC10684</strain>
    </source>
</reference>